<keyword evidence="1 3" id="KW-0808">Transferase</keyword>
<dbReference type="GO" id="GO:0006633">
    <property type="term" value="P:fatty acid biosynthetic process"/>
    <property type="evidence" value="ECO:0007669"/>
    <property type="project" value="TreeGrafter"/>
</dbReference>
<evidence type="ECO:0000256" key="1">
    <source>
        <dbReference type="ARBA" id="ARBA00022679"/>
    </source>
</evidence>
<dbReference type="PANTHER" id="PTHR42995">
    <property type="entry name" value="ACETYL-COENZYME A CARBOXYLASE CARBOXYL TRANSFERASE SUBUNIT BETA, CHLOROPLASTIC"/>
    <property type="match status" value="1"/>
</dbReference>
<dbReference type="InterPro" id="IPR029045">
    <property type="entry name" value="ClpP/crotonase-like_dom_sf"/>
</dbReference>
<proteinExistence type="predicted"/>
<evidence type="ECO:0000313" key="3">
    <source>
        <dbReference type="EMBL" id="NGW67755.1"/>
    </source>
</evidence>
<dbReference type="InterPro" id="IPR011762">
    <property type="entry name" value="COA_CT_N"/>
</dbReference>
<sequence>MALFKKKKYIRINPNRESKPANSPSVPDNMWAKCPNCKHILYTKDIGEEKVCPHCGYAFRIGAWQRLALIIDEKSFEEWDTDLVTKDPLAFPEYTEKIKKMQDKT</sequence>
<gene>
    <name evidence="3" type="ORF">G6Y24_09630</name>
</gene>
<comment type="caution">
    <text evidence="3">The sequence shown here is derived from an EMBL/GenBank/DDBJ whole genome shotgun (WGS) entry which is preliminary data.</text>
</comment>
<dbReference type="AlphaFoldDB" id="A0A6M1XW52"/>
<evidence type="ECO:0000259" key="2">
    <source>
        <dbReference type="PROSITE" id="PS50980"/>
    </source>
</evidence>
<feature type="domain" description="CoA carboxyltransferase N-terminal" evidence="2">
    <location>
        <begin position="30"/>
        <end position="105"/>
    </location>
</feature>
<reference evidence="3 4" key="1">
    <citation type="submission" date="2020-02" db="EMBL/GenBank/DDBJ databases">
        <title>Detection of Heterogeneous Vancomycin Intermediate Resistance in Methicillin Resistant Staphylococcus aureus Isolates from Latin-America.</title>
        <authorList>
            <person name="Castro-Cardozo B."/>
            <person name="Berrio M."/>
            <person name="Vargas M.L."/>
            <person name="Carvajal L.P."/>
            <person name="Millan L.V."/>
            <person name="Rios R."/>
            <person name="Hernandez A."/>
            <person name="Rincon S.L."/>
            <person name="Cubides P."/>
            <person name="Forero E."/>
            <person name="Dinh A."/>
            <person name="Seas C."/>
            <person name="Munita J.M."/>
            <person name="Arias C.A."/>
            <person name="Reyes J."/>
            <person name="Diaz L."/>
        </authorList>
    </citation>
    <scope>NUCLEOTIDE SEQUENCE [LARGE SCALE GENOMIC DNA]</scope>
    <source>
        <strain evidence="3 4">UG255</strain>
    </source>
</reference>
<dbReference type="SUPFAM" id="SSF52096">
    <property type="entry name" value="ClpP/crotonase"/>
    <property type="match status" value="1"/>
</dbReference>
<name>A0A6M1XW52_STAAU</name>
<evidence type="ECO:0000313" key="4">
    <source>
        <dbReference type="Proteomes" id="UP000473113"/>
    </source>
</evidence>
<protein>
    <submittedName>
        <fullName evidence="3">Acetyl-CoA carboxylase carboxyl transferase subunit beta</fullName>
    </submittedName>
</protein>
<dbReference type="Gene3D" id="3.90.226.10">
    <property type="entry name" value="2-enoyl-CoA Hydratase, Chain A, domain 1"/>
    <property type="match status" value="1"/>
</dbReference>
<dbReference type="PROSITE" id="PS50980">
    <property type="entry name" value="COA_CT_NTER"/>
    <property type="match status" value="1"/>
</dbReference>
<dbReference type="EMBL" id="JAALTR010000227">
    <property type="protein sequence ID" value="NGW67755.1"/>
    <property type="molecule type" value="Genomic_DNA"/>
</dbReference>
<dbReference type="PANTHER" id="PTHR42995:SF5">
    <property type="entry name" value="ACETYL-COENZYME A CARBOXYLASE CARBOXYL TRANSFERASE SUBUNIT BETA, CHLOROPLASTIC"/>
    <property type="match status" value="1"/>
</dbReference>
<dbReference type="GO" id="GO:2001295">
    <property type="term" value="P:malonyl-CoA biosynthetic process"/>
    <property type="evidence" value="ECO:0007669"/>
    <property type="project" value="TreeGrafter"/>
</dbReference>
<accession>A0A6M1XW52</accession>
<dbReference type="GO" id="GO:0003989">
    <property type="term" value="F:acetyl-CoA carboxylase activity"/>
    <property type="evidence" value="ECO:0007669"/>
    <property type="project" value="TreeGrafter"/>
</dbReference>
<feature type="non-terminal residue" evidence="3">
    <location>
        <position position="105"/>
    </location>
</feature>
<dbReference type="GO" id="GO:0016740">
    <property type="term" value="F:transferase activity"/>
    <property type="evidence" value="ECO:0007669"/>
    <property type="project" value="UniProtKB-KW"/>
</dbReference>
<dbReference type="Proteomes" id="UP000473113">
    <property type="component" value="Unassembled WGS sequence"/>
</dbReference>
<organism evidence="3 4">
    <name type="scientific">Staphylococcus aureus</name>
    <dbReference type="NCBI Taxonomy" id="1280"/>
    <lineage>
        <taxon>Bacteria</taxon>
        <taxon>Bacillati</taxon>
        <taxon>Bacillota</taxon>
        <taxon>Bacilli</taxon>
        <taxon>Bacillales</taxon>
        <taxon>Staphylococcaceae</taxon>
        <taxon>Staphylococcus</taxon>
    </lineage>
</organism>